<organism evidence="3">
    <name type="scientific">marine sediment metagenome</name>
    <dbReference type="NCBI Taxonomy" id="412755"/>
    <lineage>
        <taxon>unclassified sequences</taxon>
        <taxon>metagenomes</taxon>
        <taxon>ecological metagenomes</taxon>
    </lineage>
</organism>
<reference evidence="3" key="1">
    <citation type="journal article" date="2015" name="Nature">
        <title>Complex archaea that bridge the gap between prokaryotes and eukaryotes.</title>
        <authorList>
            <person name="Spang A."/>
            <person name="Saw J.H."/>
            <person name="Jorgensen S.L."/>
            <person name="Zaremba-Niedzwiedzka K."/>
            <person name="Martijn J."/>
            <person name="Lind A.E."/>
            <person name="van Eijk R."/>
            <person name="Schleper C."/>
            <person name="Guy L."/>
            <person name="Ettema T.J."/>
        </authorList>
    </citation>
    <scope>NUCLEOTIDE SEQUENCE</scope>
</reference>
<dbReference type="SUPFAM" id="SSF54060">
    <property type="entry name" value="His-Me finger endonucleases"/>
    <property type="match status" value="1"/>
</dbReference>
<accession>A0A0F9BTG0</accession>
<evidence type="ECO:0000313" key="3">
    <source>
        <dbReference type="EMBL" id="KKL25185.1"/>
    </source>
</evidence>
<dbReference type="InterPro" id="IPR003615">
    <property type="entry name" value="HNH_nuc"/>
</dbReference>
<proteinExistence type="predicted"/>
<dbReference type="Pfam" id="PF13392">
    <property type="entry name" value="HNH_3"/>
    <property type="match status" value="1"/>
</dbReference>
<dbReference type="Gene3D" id="3.90.75.20">
    <property type="match status" value="1"/>
</dbReference>
<gene>
    <name evidence="3" type="ORF">LCGC14_2407810</name>
</gene>
<dbReference type="AlphaFoldDB" id="A0A0F9BTG0"/>
<dbReference type="InterPro" id="IPR044925">
    <property type="entry name" value="His-Me_finger_sf"/>
</dbReference>
<feature type="region of interest" description="Disordered" evidence="1">
    <location>
        <begin position="1"/>
        <end position="30"/>
    </location>
</feature>
<name>A0A0F9BTG0_9ZZZZ</name>
<sequence>MPKGVYPHKPHSERTKQRMRGPRGRMRDRVGRGKYANGYIYVILSWTATKLMEHHVVWVMHHEPIPKGMIVHHKNENKQDNRIENLELMIDGDHRRHHFAQPELGRDRNPAGTENSTGKALRPLAGRGAFPCPKGGEIYGHPSNSQDAHDHGRLRVAERVDRRAVRLPGVSTDARKDAHAASGHNGE</sequence>
<feature type="compositionally biased region" description="Basic and acidic residues" evidence="1">
    <location>
        <begin position="147"/>
        <end position="164"/>
    </location>
</feature>
<dbReference type="EMBL" id="LAZR01036308">
    <property type="protein sequence ID" value="KKL25185.1"/>
    <property type="molecule type" value="Genomic_DNA"/>
</dbReference>
<evidence type="ECO:0000256" key="1">
    <source>
        <dbReference type="SAM" id="MobiDB-lite"/>
    </source>
</evidence>
<feature type="non-terminal residue" evidence="3">
    <location>
        <position position="187"/>
    </location>
</feature>
<comment type="caution">
    <text evidence="3">The sequence shown here is derived from an EMBL/GenBank/DDBJ whole genome shotgun (WGS) entry which is preliminary data.</text>
</comment>
<feature type="region of interest" description="Disordered" evidence="1">
    <location>
        <begin position="103"/>
        <end position="187"/>
    </location>
</feature>
<feature type="domain" description="HNH nuclease" evidence="2">
    <location>
        <begin position="54"/>
        <end position="89"/>
    </location>
</feature>
<protein>
    <recommendedName>
        <fullName evidence="2">HNH nuclease domain-containing protein</fullName>
    </recommendedName>
</protein>
<evidence type="ECO:0000259" key="2">
    <source>
        <dbReference type="Pfam" id="PF13392"/>
    </source>
</evidence>